<proteinExistence type="predicted"/>
<dbReference type="PANTHER" id="PTHR38687">
    <property type="entry name" value="CELL DIVISION PROTEIN DEDD-RELATED"/>
    <property type="match status" value="1"/>
</dbReference>
<accession>A0ABV4AG55</accession>
<dbReference type="InterPro" id="IPR052521">
    <property type="entry name" value="Cell_div_SPOR-domain"/>
</dbReference>
<evidence type="ECO:0000256" key="1">
    <source>
        <dbReference type="SAM" id="MobiDB-lite"/>
    </source>
</evidence>
<feature type="region of interest" description="Disordered" evidence="1">
    <location>
        <begin position="81"/>
        <end position="126"/>
    </location>
</feature>
<dbReference type="EMBL" id="JBGCUO010000001">
    <property type="protein sequence ID" value="MEY1661821.1"/>
    <property type="molecule type" value="Genomic_DNA"/>
</dbReference>
<dbReference type="PROSITE" id="PS51724">
    <property type="entry name" value="SPOR"/>
    <property type="match status" value="1"/>
</dbReference>
<comment type="caution">
    <text evidence="3">The sequence shown here is derived from an EMBL/GenBank/DDBJ whole genome shotgun (WGS) entry which is preliminary data.</text>
</comment>
<evidence type="ECO:0000259" key="2">
    <source>
        <dbReference type="PROSITE" id="PS51724"/>
    </source>
</evidence>
<dbReference type="SUPFAM" id="SSF110997">
    <property type="entry name" value="Sporulation related repeat"/>
    <property type="match status" value="1"/>
</dbReference>
<dbReference type="Pfam" id="PF05036">
    <property type="entry name" value="SPOR"/>
    <property type="match status" value="1"/>
</dbReference>
<dbReference type="InterPro" id="IPR036680">
    <property type="entry name" value="SPOR-like_sf"/>
</dbReference>
<reference evidence="3 4" key="1">
    <citation type="submission" date="2024-07" db="EMBL/GenBank/DDBJ databases">
        <authorList>
            <person name="Ren Q."/>
        </authorList>
    </citation>
    <scope>NUCLEOTIDE SEQUENCE [LARGE SCALE GENOMIC DNA]</scope>
    <source>
        <strain evidence="3 4">REN37</strain>
    </source>
</reference>
<dbReference type="PANTHER" id="PTHR38687:SF1">
    <property type="entry name" value="CELL DIVISION PROTEIN DEDD"/>
    <property type="match status" value="1"/>
</dbReference>
<evidence type="ECO:0000313" key="4">
    <source>
        <dbReference type="Proteomes" id="UP001562065"/>
    </source>
</evidence>
<keyword evidence="4" id="KW-1185">Reference proteome</keyword>
<dbReference type="Gene3D" id="3.30.70.1070">
    <property type="entry name" value="Sporulation related repeat"/>
    <property type="match status" value="1"/>
</dbReference>
<organism evidence="3 4">
    <name type="scientific">Isoalcanivorax beigongshangi</name>
    <dbReference type="NCBI Taxonomy" id="3238810"/>
    <lineage>
        <taxon>Bacteria</taxon>
        <taxon>Pseudomonadati</taxon>
        <taxon>Pseudomonadota</taxon>
        <taxon>Gammaproteobacteria</taxon>
        <taxon>Oceanospirillales</taxon>
        <taxon>Alcanivoracaceae</taxon>
        <taxon>Isoalcanivorax</taxon>
    </lineage>
</organism>
<sequence>MNKTVKQRLVGALLLLLVAAILVPLTLRTPDQVRVALDLEVPPAPESTQMVLEPVITSGQQQAVTEQIEHDRATLAAAGERYNEQAGQDEPPSVVATPAPEPAPAPTPAPAPAPEPKPAPAPEPALSGWAVQIGSFSQPDRAASEAQRLRDQGYRAFTRAAVSGDGKPLHRVYAGPDVQRADAIALRDRLAADTRLGANGVSGLVVSLAP</sequence>
<dbReference type="InterPro" id="IPR007730">
    <property type="entry name" value="SPOR-like_dom"/>
</dbReference>
<dbReference type="Proteomes" id="UP001562065">
    <property type="component" value="Unassembled WGS sequence"/>
</dbReference>
<feature type="domain" description="SPOR" evidence="2">
    <location>
        <begin position="123"/>
        <end position="208"/>
    </location>
</feature>
<gene>
    <name evidence="3" type="ORF">AB5I84_06625</name>
</gene>
<evidence type="ECO:0000313" key="3">
    <source>
        <dbReference type="EMBL" id="MEY1661821.1"/>
    </source>
</evidence>
<feature type="compositionally biased region" description="Pro residues" evidence="1">
    <location>
        <begin position="99"/>
        <end position="123"/>
    </location>
</feature>
<protein>
    <submittedName>
        <fullName evidence="3">SPOR domain-containing protein</fullName>
    </submittedName>
</protein>
<name>A0ABV4AG55_9GAMM</name>
<dbReference type="RefSeq" id="WP_369455070.1">
    <property type="nucleotide sequence ID" value="NZ_JBGCUO010000001.1"/>
</dbReference>